<gene>
    <name evidence="2" type="ORF">ACFQ1C_14900</name>
</gene>
<reference evidence="3" key="1">
    <citation type="journal article" date="2019" name="Int. J. Syst. Evol. Microbiol.">
        <title>The Global Catalogue of Microorganisms (GCM) 10K type strain sequencing project: providing services to taxonomists for standard genome sequencing and annotation.</title>
        <authorList>
            <consortium name="The Broad Institute Genomics Platform"/>
            <consortium name="The Broad Institute Genome Sequencing Center for Infectious Disease"/>
            <person name="Wu L."/>
            <person name="Ma J."/>
        </authorList>
    </citation>
    <scope>NUCLEOTIDE SEQUENCE [LARGE SCALE GENOMIC DNA]</scope>
    <source>
        <strain evidence="3">CCUG 60525</strain>
    </source>
</reference>
<evidence type="ECO:0000313" key="2">
    <source>
        <dbReference type="EMBL" id="MFD1009435.1"/>
    </source>
</evidence>
<name>A0ABW3KKN1_9GAMM</name>
<dbReference type="EMBL" id="JBHTJS010000060">
    <property type="protein sequence ID" value="MFD1009435.1"/>
    <property type="molecule type" value="Genomic_DNA"/>
</dbReference>
<accession>A0ABW3KKN1</accession>
<protein>
    <submittedName>
        <fullName evidence="2">ABC-three component system protein</fullName>
    </submittedName>
</protein>
<comment type="caution">
    <text evidence="2">The sequence shown here is derived from an EMBL/GenBank/DDBJ whole genome shotgun (WGS) entry which is preliminary data.</text>
</comment>
<feature type="domain" description="ABC-three component systems C-terminal" evidence="1">
    <location>
        <begin position="121"/>
        <end position="381"/>
    </location>
</feature>
<organism evidence="2 3">
    <name type="scientific">Oceanisphaera ostreae</name>
    <dbReference type="NCBI Taxonomy" id="914151"/>
    <lineage>
        <taxon>Bacteria</taxon>
        <taxon>Pseudomonadati</taxon>
        <taxon>Pseudomonadota</taxon>
        <taxon>Gammaproteobacteria</taxon>
        <taxon>Aeromonadales</taxon>
        <taxon>Aeromonadaceae</taxon>
        <taxon>Oceanisphaera</taxon>
    </lineage>
</organism>
<dbReference type="Pfam" id="PF20276">
    <property type="entry name" value="CTD1"/>
    <property type="match status" value="1"/>
</dbReference>
<keyword evidence="3" id="KW-1185">Reference proteome</keyword>
<evidence type="ECO:0000259" key="1">
    <source>
        <dbReference type="Pfam" id="PF20276"/>
    </source>
</evidence>
<evidence type="ECO:0000313" key="3">
    <source>
        <dbReference type="Proteomes" id="UP001597048"/>
    </source>
</evidence>
<sequence>MTTKVESLPHTAISTWSGFVYQGKIALYHCLELMTKNYEMSRGLKLQLESQDDFAIFREGQCLSLHQVKAYKETLFSSYSAGIETQKKNALDRGTITAYFHVAREIRNYPDSFKKDYYPVNIYNYPIQPSESTGETKSYCPLDEVDMHIEAQINALIKATDCLDNWKINICTQIRETLEARINEKVIAVHHKIHHSKTHQKLIADEEFINFSTLCEVVEAVDYDAFKNEEYFLSRLQIDIGTYYQQFCELYDTQFQTAQAKLDGYLAVIITLDAQGMMDFLKATMPHRKGRFTTLSEFKDHALDRDSIRQGLFAIFHKLVQAEIASAEKIQFAWLVDDQFYYPTGIHTAAEAQDVICHDILEQALVEDVEFLFECGALITRAIDSPSITHVKFGADSVAREKDSMRGNNIISFKQMELVSLNNVPKELKDAEVD</sequence>
<proteinExistence type="predicted"/>
<dbReference type="Proteomes" id="UP001597048">
    <property type="component" value="Unassembled WGS sequence"/>
</dbReference>
<dbReference type="RefSeq" id="WP_379559466.1">
    <property type="nucleotide sequence ID" value="NZ_JBHTJS010000060.1"/>
</dbReference>
<dbReference type="InterPro" id="IPR046920">
    <property type="entry name" value="ABC-3C_CTD1"/>
</dbReference>